<evidence type="ECO:0000313" key="2">
    <source>
        <dbReference type="EMBL" id="KIP01892.1"/>
    </source>
</evidence>
<dbReference type="EMBL" id="KN840725">
    <property type="protein sequence ID" value="KIP01892.1"/>
    <property type="molecule type" value="Genomic_DNA"/>
</dbReference>
<name>A0A0C3RZI8_PHLG1</name>
<evidence type="ECO:0000256" key="1">
    <source>
        <dbReference type="SAM" id="Phobius"/>
    </source>
</evidence>
<keyword evidence="1" id="KW-0472">Membrane</keyword>
<keyword evidence="3" id="KW-1185">Reference proteome</keyword>
<dbReference type="HOGENOM" id="CLU_2197894_0_0_1"/>
<proteinExistence type="predicted"/>
<gene>
    <name evidence="2" type="ORF">PHLGIDRAFT_321664</name>
</gene>
<dbReference type="AlphaFoldDB" id="A0A0C3RZI8"/>
<protein>
    <submittedName>
        <fullName evidence="2">Uncharacterized protein</fullName>
    </submittedName>
</protein>
<organism evidence="2 3">
    <name type="scientific">Phlebiopsis gigantea (strain 11061_1 CR5-6)</name>
    <name type="common">White-rot fungus</name>
    <name type="synonym">Peniophora gigantea</name>
    <dbReference type="NCBI Taxonomy" id="745531"/>
    <lineage>
        <taxon>Eukaryota</taxon>
        <taxon>Fungi</taxon>
        <taxon>Dikarya</taxon>
        <taxon>Basidiomycota</taxon>
        <taxon>Agaricomycotina</taxon>
        <taxon>Agaricomycetes</taxon>
        <taxon>Polyporales</taxon>
        <taxon>Phanerochaetaceae</taxon>
        <taxon>Phlebiopsis</taxon>
    </lineage>
</organism>
<keyword evidence="1" id="KW-1133">Transmembrane helix</keyword>
<accession>A0A0C3RZI8</accession>
<feature type="transmembrane region" description="Helical" evidence="1">
    <location>
        <begin position="45"/>
        <end position="62"/>
    </location>
</feature>
<reference evidence="2 3" key="1">
    <citation type="journal article" date="2014" name="PLoS Genet.">
        <title>Analysis of the Phlebiopsis gigantea genome, transcriptome and secretome provides insight into its pioneer colonization strategies of wood.</title>
        <authorList>
            <person name="Hori C."/>
            <person name="Ishida T."/>
            <person name="Igarashi K."/>
            <person name="Samejima M."/>
            <person name="Suzuki H."/>
            <person name="Master E."/>
            <person name="Ferreira P."/>
            <person name="Ruiz-Duenas F.J."/>
            <person name="Held B."/>
            <person name="Canessa P."/>
            <person name="Larrondo L.F."/>
            <person name="Schmoll M."/>
            <person name="Druzhinina I.S."/>
            <person name="Kubicek C.P."/>
            <person name="Gaskell J.A."/>
            <person name="Kersten P."/>
            <person name="St John F."/>
            <person name="Glasner J."/>
            <person name="Sabat G."/>
            <person name="Splinter BonDurant S."/>
            <person name="Syed K."/>
            <person name="Yadav J."/>
            <person name="Mgbeahuruike A.C."/>
            <person name="Kovalchuk A."/>
            <person name="Asiegbu F.O."/>
            <person name="Lackner G."/>
            <person name="Hoffmeister D."/>
            <person name="Rencoret J."/>
            <person name="Gutierrez A."/>
            <person name="Sun H."/>
            <person name="Lindquist E."/>
            <person name="Barry K."/>
            <person name="Riley R."/>
            <person name="Grigoriev I.V."/>
            <person name="Henrissat B."/>
            <person name="Kues U."/>
            <person name="Berka R.M."/>
            <person name="Martinez A.T."/>
            <person name="Covert S.F."/>
            <person name="Blanchette R.A."/>
            <person name="Cullen D."/>
        </authorList>
    </citation>
    <scope>NUCLEOTIDE SEQUENCE [LARGE SCALE GENOMIC DNA]</scope>
    <source>
        <strain evidence="2 3">11061_1 CR5-6</strain>
    </source>
</reference>
<keyword evidence="1" id="KW-0812">Transmembrane</keyword>
<sequence>MNRVRDLIRSNTTRGFCHAMTPRWVEACRCQQQLGDGPHLTREEWWLSVLCFLLFLATFLGCRTSHVAATKARCDDFHDGTWYPAKTCVVGCEPSCRQTRGMTEPNQK</sequence>
<evidence type="ECO:0000313" key="3">
    <source>
        <dbReference type="Proteomes" id="UP000053257"/>
    </source>
</evidence>
<dbReference type="Proteomes" id="UP000053257">
    <property type="component" value="Unassembled WGS sequence"/>
</dbReference>